<feature type="region of interest" description="Disordered" evidence="1">
    <location>
        <begin position="59"/>
        <end position="108"/>
    </location>
</feature>
<dbReference type="KEGG" id="sre:PTSG_10720"/>
<feature type="compositionally biased region" description="Low complexity" evidence="1">
    <location>
        <begin position="23"/>
        <end position="39"/>
    </location>
</feature>
<dbReference type="Proteomes" id="UP000007799">
    <property type="component" value="Unassembled WGS sequence"/>
</dbReference>
<evidence type="ECO:0000256" key="1">
    <source>
        <dbReference type="SAM" id="MobiDB-lite"/>
    </source>
</evidence>
<feature type="compositionally biased region" description="Basic and acidic residues" evidence="1">
    <location>
        <begin position="60"/>
        <end position="78"/>
    </location>
</feature>
<evidence type="ECO:0000313" key="2">
    <source>
        <dbReference type="EMBL" id="EGD79737.1"/>
    </source>
</evidence>
<proteinExistence type="predicted"/>
<reference evidence="2" key="1">
    <citation type="submission" date="2009-08" db="EMBL/GenBank/DDBJ databases">
        <title>Annotation of Salpingoeca rosetta.</title>
        <authorList>
            <consortium name="The Broad Institute Genome Sequencing Platform"/>
            <person name="Russ C."/>
            <person name="Cuomo C."/>
            <person name="Burger G."/>
            <person name="Gray M.W."/>
            <person name="Holland P.W.H."/>
            <person name="King N."/>
            <person name="Lang F.B.F."/>
            <person name="Roger A.J."/>
            <person name="Ruiz-Trillo I."/>
            <person name="Young S.K."/>
            <person name="Zeng Q."/>
            <person name="Gargeya S."/>
            <person name="Alvarado L."/>
            <person name="Berlin A."/>
            <person name="Chapman S.B."/>
            <person name="Chen Z."/>
            <person name="Freedman E."/>
            <person name="Gellesch M."/>
            <person name="Goldberg J."/>
            <person name="Griggs A."/>
            <person name="Gujja S."/>
            <person name="Heilman E."/>
            <person name="Heiman D."/>
            <person name="Howarth C."/>
            <person name="Mehta T."/>
            <person name="Neiman D."/>
            <person name="Pearson M."/>
            <person name="Roberts A."/>
            <person name="Saif S."/>
            <person name="Shea T."/>
            <person name="Shenoy N."/>
            <person name="Sisk P."/>
            <person name="Stolte C."/>
            <person name="Sykes S."/>
            <person name="White J."/>
            <person name="Yandava C."/>
            <person name="Haas B."/>
            <person name="Nusbaum C."/>
            <person name="Birren B."/>
        </authorList>
    </citation>
    <scope>NUCLEOTIDE SEQUENCE [LARGE SCALE GENOMIC DNA]</scope>
    <source>
        <strain evidence="2">ATCC 50818</strain>
    </source>
</reference>
<organism evidence="3">
    <name type="scientific">Salpingoeca rosetta (strain ATCC 50818 / BSB-021)</name>
    <dbReference type="NCBI Taxonomy" id="946362"/>
    <lineage>
        <taxon>Eukaryota</taxon>
        <taxon>Choanoflagellata</taxon>
        <taxon>Craspedida</taxon>
        <taxon>Salpingoecidae</taxon>
        <taxon>Salpingoeca</taxon>
    </lineage>
</organism>
<accession>F2UQ69</accession>
<dbReference type="InterPro" id="IPR029063">
    <property type="entry name" value="SAM-dependent_MTases_sf"/>
</dbReference>
<gene>
    <name evidence="2" type="ORF">PTSG_10720</name>
</gene>
<dbReference type="RefSeq" id="XP_004988686.1">
    <property type="nucleotide sequence ID" value="XM_004988629.1"/>
</dbReference>
<sequence length="183" mass="19568">MARSVLRLGRQCAGRSGTAARLPAYSTAPPSAATSTTPASAAAHVAPLATWMRHVATQARAKEGKGKGKAVKGRERGARAAGRTPRPTASHKHDRRGRDREHARSKNAAPVHHFPALYKKVVKGFNQTFRGNTHLDMTLGAGNHVRHVFKAGAQNIISADGDDSVIDTAQYLINSNLVRVQSI</sequence>
<keyword evidence="3" id="KW-1185">Reference proteome</keyword>
<dbReference type="Gene3D" id="3.40.50.150">
    <property type="entry name" value="Vaccinia Virus protein VP39"/>
    <property type="match status" value="1"/>
</dbReference>
<protein>
    <submittedName>
        <fullName evidence="2">Uncharacterized protein</fullName>
    </submittedName>
</protein>
<feature type="region of interest" description="Disordered" evidence="1">
    <location>
        <begin position="1"/>
        <end position="39"/>
    </location>
</feature>
<dbReference type="EMBL" id="GL832988">
    <property type="protein sequence ID" value="EGD79737.1"/>
    <property type="molecule type" value="Genomic_DNA"/>
</dbReference>
<evidence type="ECO:0000313" key="3">
    <source>
        <dbReference type="Proteomes" id="UP000007799"/>
    </source>
</evidence>
<dbReference type="InParanoid" id="F2UQ69"/>
<dbReference type="AlphaFoldDB" id="F2UQ69"/>
<name>F2UQ69_SALR5</name>
<dbReference type="GeneID" id="16069221"/>